<proteinExistence type="predicted"/>
<sequence>MFDSGNVVFQPHEKTIQQKAPQLDKGHRVQSRHLVYFTMRL</sequence>
<evidence type="ECO:0008006" key="3">
    <source>
        <dbReference type="Google" id="ProtNLM"/>
    </source>
</evidence>
<dbReference type="EMBL" id="JXLP01000003">
    <property type="protein sequence ID" value="KIL79206.1"/>
    <property type="molecule type" value="Genomic_DNA"/>
</dbReference>
<name>A0ABR5AWT4_BACBA</name>
<gene>
    <name evidence="1" type="ORF">SD77_3072</name>
</gene>
<reference evidence="1 2" key="1">
    <citation type="submission" date="2015-01" db="EMBL/GenBank/DDBJ databases">
        <title>Genome Assembly of Bacillus badius MTCC 1458.</title>
        <authorList>
            <person name="Verma A."/>
            <person name="Khatri I."/>
            <person name="Mual P."/>
            <person name="Subramanian S."/>
            <person name="Krishnamurthi S."/>
        </authorList>
    </citation>
    <scope>NUCLEOTIDE SEQUENCE [LARGE SCALE GENOMIC DNA]</scope>
    <source>
        <strain evidence="1 2">MTCC 1458</strain>
    </source>
</reference>
<accession>A0ABR5AWT4</accession>
<comment type="caution">
    <text evidence="1">The sequence shown here is derived from an EMBL/GenBank/DDBJ whole genome shotgun (WGS) entry which is preliminary data.</text>
</comment>
<protein>
    <recommendedName>
        <fullName evidence="3">Ribose 5-phosphate isomerase B</fullName>
    </recommendedName>
</protein>
<evidence type="ECO:0000313" key="2">
    <source>
        <dbReference type="Proteomes" id="UP000031982"/>
    </source>
</evidence>
<dbReference type="Proteomes" id="UP000031982">
    <property type="component" value="Unassembled WGS sequence"/>
</dbReference>
<evidence type="ECO:0000313" key="1">
    <source>
        <dbReference type="EMBL" id="KIL79206.1"/>
    </source>
</evidence>
<keyword evidence="2" id="KW-1185">Reference proteome</keyword>
<organism evidence="1 2">
    <name type="scientific">Bacillus badius</name>
    <dbReference type="NCBI Taxonomy" id="1455"/>
    <lineage>
        <taxon>Bacteria</taxon>
        <taxon>Bacillati</taxon>
        <taxon>Bacillota</taxon>
        <taxon>Bacilli</taxon>
        <taxon>Bacillales</taxon>
        <taxon>Bacillaceae</taxon>
        <taxon>Pseudobacillus</taxon>
    </lineage>
</organism>